<name>A0AAE3KJ96_9PSEU</name>
<comment type="caution">
    <text evidence="5">The sequence shown here is derived from an EMBL/GenBank/DDBJ whole genome shotgun (WGS) entry which is preliminary data.</text>
</comment>
<dbReference type="Gene3D" id="3.90.320.10">
    <property type="match status" value="1"/>
</dbReference>
<keyword evidence="2" id="KW-0067">ATP-binding</keyword>
<evidence type="ECO:0000256" key="1">
    <source>
        <dbReference type="ARBA" id="ARBA00022763"/>
    </source>
</evidence>
<feature type="domain" description="PD-(D/E)XK endonuclease-like" evidence="4">
    <location>
        <begin position="49"/>
        <end position="292"/>
    </location>
</feature>
<dbReference type="Pfam" id="PF12705">
    <property type="entry name" value="PDDEXK_1"/>
    <property type="match status" value="1"/>
</dbReference>
<evidence type="ECO:0000313" key="6">
    <source>
        <dbReference type="Proteomes" id="UP001206128"/>
    </source>
</evidence>
<gene>
    <name evidence="5" type="ORF">LX83_005680</name>
</gene>
<keyword evidence="2" id="KW-0547">Nucleotide-binding</keyword>
<keyword evidence="1" id="KW-0227">DNA damage</keyword>
<evidence type="ECO:0000259" key="4">
    <source>
        <dbReference type="Pfam" id="PF12705"/>
    </source>
</evidence>
<dbReference type="GO" id="GO:0004386">
    <property type="term" value="F:helicase activity"/>
    <property type="evidence" value="ECO:0007669"/>
    <property type="project" value="UniProtKB-KW"/>
</dbReference>
<dbReference type="Proteomes" id="UP001206128">
    <property type="component" value="Unassembled WGS sequence"/>
</dbReference>
<keyword evidence="2" id="KW-0347">Helicase</keyword>
<dbReference type="InterPro" id="IPR038726">
    <property type="entry name" value="PDDEXK_AddAB-type"/>
</dbReference>
<keyword evidence="2" id="KW-0378">Hydrolase</keyword>
<dbReference type="AlphaFoldDB" id="A0AAE3KJ96"/>
<dbReference type="SUPFAM" id="SSF52980">
    <property type="entry name" value="Restriction endonuclease-like"/>
    <property type="match status" value="1"/>
</dbReference>
<keyword evidence="3" id="KW-0234">DNA repair</keyword>
<dbReference type="GO" id="GO:0006281">
    <property type="term" value="P:DNA repair"/>
    <property type="evidence" value="ECO:0007669"/>
    <property type="project" value="UniProtKB-KW"/>
</dbReference>
<keyword evidence="6" id="KW-1185">Reference proteome</keyword>
<dbReference type="InterPro" id="IPR011604">
    <property type="entry name" value="PDDEXK-like_dom_sf"/>
</dbReference>
<dbReference type="InterPro" id="IPR011335">
    <property type="entry name" value="Restrct_endonuc-II-like"/>
</dbReference>
<accession>A0AAE3KJ96</accession>
<organism evidence="5 6">
    <name type="scientific">Goodfellowiella coeruleoviolacea</name>
    <dbReference type="NCBI Taxonomy" id="334858"/>
    <lineage>
        <taxon>Bacteria</taxon>
        <taxon>Bacillati</taxon>
        <taxon>Actinomycetota</taxon>
        <taxon>Actinomycetes</taxon>
        <taxon>Pseudonocardiales</taxon>
        <taxon>Pseudonocardiaceae</taxon>
        <taxon>Goodfellowiella</taxon>
    </lineage>
</organism>
<sequence>MAVFWSVEVRSGGRSAGQGEATGVSDRVRNVDRVTGQLGFDNMPQKLVRVTPAKLSTWTDCPRRYRMAYLDRPTPARGGAWAHNTLGAVVHNALRALFDLPAAERTPEAAAALVTRYWKSDGFRDGDQAARYRERARDWVADYVAEIDPTADPIGLERWVSAPTARIVAEGRVDRIDQRDGELVIVDYKTGRHALTVDDARGSQALALYALAARRTLRRRCRRVELHHLPTGTVAAWEHTDESLARHVARAEQAAEELGLATDTLAAGGDPDVLFPASPGRHCSWCDFRRGCAEGRAAAPDLEPWAMLAP</sequence>
<reference evidence="5" key="1">
    <citation type="submission" date="2022-06" db="EMBL/GenBank/DDBJ databases">
        <title>Genomic Encyclopedia of Archaeal and Bacterial Type Strains, Phase II (KMG-II): from individual species to whole genera.</title>
        <authorList>
            <person name="Goeker M."/>
        </authorList>
    </citation>
    <scope>NUCLEOTIDE SEQUENCE</scope>
    <source>
        <strain evidence="5">DSM 43935</strain>
    </source>
</reference>
<protein>
    <submittedName>
        <fullName evidence="5">PD-(D/E)XK nuclease superfamily protein</fullName>
    </submittedName>
</protein>
<dbReference type="EMBL" id="JAMTCK010000015">
    <property type="protein sequence ID" value="MCP2168802.1"/>
    <property type="molecule type" value="Genomic_DNA"/>
</dbReference>
<evidence type="ECO:0000313" key="5">
    <source>
        <dbReference type="EMBL" id="MCP2168802.1"/>
    </source>
</evidence>
<evidence type="ECO:0000256" key="2">
    <source>
        <dbReference type="ARBA" id="ARBA00022806"/>
    </source>
</evidence>
<evidence type="ECO:0000256" key="3">
    <source>
        <dbReference type="ARBA" id="ARBA00023204"/>
    </source>
</evidence>
<proteinExistence type="predicted"/>